<keyword evidence="1" id="KW-0175">Coiled coil</keyword>
<feature type="coiled-coil region" evidence="1">
    <location>
        <begin position="130"/>
        <end position="175"/>
    </location>
</feature>
<dbReference type="PROSITE" id="PS50245">
    <property type="entry name" value="CAP_GLY_2"/>
    <property type="match status" value="1"/>
</dbReference>
<evidence type="ECO:0000313" key="3">
    <source>
        <dbReference type="EMBL" id="KKO75306.1"/>
    </source>
</evidence>
<dbReference type="GO" id="GO:0034453">
    <property type="term" value="P:microtubule anchoring"/>
    <property type="evidence" value="ECO:0007669"/>
    <property type="project" value="InterPro"/>
</dbReference>
<dbReference type="VEuPathDB" id="MicrosporidiaDB:NCER_100113"/>
<evidence type="ECO:0000259" key="2">
    <source>
        <dbReference type="PROSITE" id="PS50245"/>
    </source>
</evidence>
<dbReference type="PANTHER" id="PTHR13958:SF3">
    <property type="entry name" value="CAP-GLY DOMAIN-CONTAINING PROTEIN-RELATED"/>
    <property type="match status" value="1"/>
</dbReference>
<dbReference type="InterPro" id="IPR036859">
    <property type="entry name" value="CAP-Gly_dom_sf"/>
</dbReference>
<dbReference type="InterPro" id="IPR028750">
    <property type="entry name" value="CEP350/CC187"/>
</dbReference>
<dbReference type="GO" id="GO:0008017">
    <property type="term" value="F:microtubule binding"/>
    <property type="evidence" value="ECO:0007669"/>
    <property type="project" value="InterPro"/>
</dbReference>
<dbReference type="InterPro" id="IPR000938">
    <property type="entry name" value="CAP-Gly_domain"/>
</dbReference>
<dbReference type="SUPFAM" id="SSF74924">
    <property type="entry name" value="Cap-Gly domain"/>
    <property type="match status" value="1"/>
</dbReference>
<dbReference type="OrthoDB" id="2130750at2759"/>
<dbReference type="VEuPathDB" id="MicrosporidiaDB:AAJ76_2500036965"/>
<comment type="caution">
    <text evidence="3">The sequence shown here is derived from an EMBL/GenBank/DDBJ whole genome shotgun (WGS) entry which is preliminary data.</text>
</comment>
<accession>A0A0F9WCW6</accession>
<gene>
    <name evidence="3" type="ORF">AAJ76_2500036965</name>
</gene>
<dbReference type="VEuPathDB" id="MicrosporidiaDB:G9O61_00g009460"/>
<evidence type="ECO:0000256" key="1">
    <source>
        <dbReference type="SAM" id="Coils"/>
    </source>
</evidence>
<dbReference type="Gene3D" id="2.30.30.190">
    <property type="entry name" value="CAP Gly-rich-like domain"/>
    <property type="match status" value="1"/>
</dbReference>
<sequence>MQIGDKIQFTYHCVAIVKYIGEVEGKEGIWIGLELDKPLGKHNGTYESKKYFECSDYHGILYRQEKLKRDIHLNKNIMLKSTDEKSGSTLTNTNRNELQNEQSRANNKLDYEYKTKVQKIIKESKNKLTIKKLKKDIENLRLDNNKITEVLQTENENLKHKLDEKNKLLEKYKNKFSDFILRIESFEVEFTKLVKGLKNTKYLEDAEYQVLCKYFKGVILSAIENKNEDLEKNLKEFKNICQKNDV</sequence>
<dbReference type="RefSeq" id="XP_024331048.1">
    <property type="nucleotide sequence ID" value="XM_024474805.1"/>
</dbReference>
<proteinExistence type="predicted"/>
<organism evidence="3 4">
    <name type="scientific">Vairimorpha ceranae</name>
    <dbReference type="NCBI Taxonomy" id="40302"/>
    <lineage>
        <taxon>Eukaryota</taxon>
        <taxon>Fungi</taxon>
        <taxon>Fungi incertae sedis</taxon>
        <taxon>Microsporidia</taxon>
        <taxon>Nosematidae</taxon>
        <taxon>Vairimorpha</taxon>
    </lineage>
</organism>
<dbReference type="Proteomes" id="UP000034350">
    <property type="component" value="Unassembled WGS sequence"/>
</dbReference>
<feature type="domain" description="CAP-Gly" evidence="2">
    <location>
        <begin position="21"/>
        <end position="63"/>
    </location>
</feature>
<dbReference type="EMBL" id="JPQZ01000025">
    <property type="protein sequence ID" value="KKO75306.1"/>
    <property type="molecule type" value="Genomic_DNA"/>
</dbReference>
<name>A0A0F9WCW6_9MICR</name>
<dbReference type="AlphaFoldDB" id="A0A0F9WCW6"/>
<dbReference type="SMART" id="SM01052">
    <property type="entry name" value="CAP_GLY"/>
    <property type="match status" value="1"/>
</dbReference>
<evidence type="ECO:0000313" key="4">
    <source>
        <dbReference type="Proteomes" id="UP000034350"/>
    </source>
</evidence>
<reference evidence="3 4" key="1">
    <citation type="journal article" date="2015" name="Environ. Microbiol.">
        <title>Genome analyses suggest the presence of polyploidy and recent human-driven expansions in eight global populations of the honeybee pathogen Nosema ceranae.</title>
        <authorList>
            <person name="Pelin A."/>
            <person name="Selman M."/>
            <person name="Aris-Brosou S."/>
            <person name="Farinelli L."/>
            <person name="Corradi N."/>
        </authorList>
    </citation>
    <scope>NUCLEOTIDE SEQUENCE [LARGE SCALE GENOMIC DNA]</scope>
    <source>
        <strain evidence="3 4">PA08 1199</strain>
    </source>
</reference>
<dbReference type="GeneID" id="36319733"/>
<dbReference type="OMA" id="HMTSINE"/>
<protein>
    <submittedName>
        <fullName evidence="3">Dynactin complex subunit</fullName>
    </submittedName>
</protein>
<dbReference type="Pfam" id="PF01302">
    <property type="entry name" value="CAP_GLY"/>
    <property type="match status" value="1"/>
</dbReference>
<keyword evidence="4" id="KW-1185">Reference proteome</keyword>
<dbReference type="PANTHER" id="PTHR13958">
    <property type="entry name" value="CENTROSOME-ASSOCIATED PROTEIN 350"/>
    <property type="match status" value="1"/>
</dbReference>